<dbReference type="PANTHER" id="PTHR46670:SF3">
    <property type="entry name" value="ENDONUCLEASE_EXONUCLEASE_PHOSPHATASE DOMAIN-CONTAINING PROTEIN"/>
    <property type="match status" value="1"/>
</dbReference>
<dbReference type="Gene3D" id="3.60.10.10">
    <property type="entry name" value="Endonuclease/exonuclease/phosphatase"/>
    <property type="match status" value="1"/>
</dbReference>
<dbReference type="OMA" id="HITEPTH"/>
<protein>
    <recommendedName>
        <fullName evidence="1">Endonuclease/exonuclease/phosphatase domain-containing protein</fullName>
    </recommendedName>
</protein>
<dbReference type="Proteomes" id="UP000000305">
    <property type="component" value="Unassembled WGS sequence"/>
</dbReference>
<dbReference type="HOGENOM" id="CLU_000680_37_1_1"/>
<dbReference type="PhylomeDB" id="E9H4A3"/>
<accession>E9H4A3</accession>
<gene>
    <name evidence="2" type="ORF">DAPPUDRAFT_109812</name>
</gene>
<dbReference type="InterPro" id="IPR036691">
    <property type="entry name" value="Endo/exonu/phosph_ase_sf"/>
</dbReference>
<dbReference type="KEGG" id="dpx:DAPPUDRAFT_109812"/>
<reference evidence="2 3" key="1">
    <citation type="journal article" date="2011" name="Science">
        <title>The ecoresponsive genome of Daphnia pulex.</title>
        <authorList>
            <person name="Colbourne J.K."/>
            <person name="Pfrender M.E."/>
            <person name="Gilbert D."/>
            <person name="Thomas W.K."/>
            <person name="Tucker A."/>
            <person name="Oakley T.H."/>
            <person name="Tokishita S."/>
            <person name="Aerts A."/>
            <person name="Arnold G.J."/>
            <person name="Basu M.K."/>
            <person name="Bauer D.J."/>
            <person name="Caceres C.E."/>
            <person name="Carmel L."/>
            <person name="Casola C."/>
            <person name="Choi J.H."/>
            <person name="Detter J.C."/>
            <person name="Dong Q."/>
            <person name="Dusheyko S."/>
            <person name="Eads B.D."/>
            <person name="Frohlich T."/>
            <person name="Geiler-Samerotte K.A."/>
            <person name="Gerlach D."/>
            <person name="Hatcher P."/>
            <person name="Jogdeo S."/>
            <person name="Krijgsveld J."/>
            <person name="Kriventseva E.V."/>
            <person name="Kultz D."/>
            <person name="Laforsch C."/>
            <person name="Lindquist E."/>
            <person name="Lopez J."/>
            <person name="Manak J.R."/>
            <person name="Muller J."/>
            <person name="Pangilinan J."/>
            <person name="Patwardhan R.P."/>
            <person name="Pitluck S."/>
            <person name="Pritham E.J."/>
            <person name="Rechtsteiner A."/>
            <person name="Rho M."/>
            <person name="Rogozin I.B."/>
            <person name="Sakarya O."/>
            <person name="Salamov A."/>
            <person name="Schaack S."/>
            <person name="Shapiro H."/>
            <person name="Shiga Y."/>
            <person name="Skalitzky C."/>
            <person name="Smith Z."/>
            <person name="Souvorov A."/>
            <person name="Sung W."/>
            <person name="Tang Z."/>
            <person name="Tsuchiya D."/>
            <person name="Tu H."/>
            <person name="Vos H."/>
            <person name="Wang M."/>
            <person name="Wolf Y.I."/>
            <person name="Yamagata H."/>
            <person name="Yamada T."/>
            <person name="Ye Y."/>
            <person name="Shaw J.R."/>
            <person name="Andrews J."/>
            <person name="Crease T.J."/>
            <person name="Tang H."/>
            <person name="Lucas S.M."/>
            <person name="Robertson H.M."/>
            <person name="Bork P."/>
            <person name="Koonin E.V."/>
            <person name="Zdobnov E.M."/>
            <person name="Grigoriev I.V."/>
            <person name="Lynch M."/>
            <person name="Boore J.L."/>
        </authorList>
    </citation>
    <scope>NUCLEOTIDE SEQUENCE [LARGE SCALE GENOMIC DNA]</scope>
</reference>
<organism evidence="2 3">
    <name type="scientific">Daphnia pulex</name>
    <name type="common">Water flea</name>
    <dbReference type="NCBI Taxonomy" id="6669"/>
    <lineage>
        <taxon>Eukaryota</taxon>
        <taxon>Metazoa</taxon>
        <taxon>Ecdysozoa</taxon>
        <taxon>Arthropoda</taxon>
        <taxon>Crustacea</taxon>
        <taxon>Branchiopoda</taxon>
        <taxon>Diplostraca</taxon>
        <taxon>Cladocera</taxon>
        <taxon>Anomopoda</taxon>
        <taxon>Daphniidae</taxon>
        <taxon>Daphnia</taxon>
    </lineage>
</organism>
<dbReference type="OrthoDB" id="8069600at2759"/>
<evidence type="ECO:0000313" key="3">
    <source>
        <dbReference type="Proteomes" id="UP000000305"/>
    </source>
</evidence>
<dbReference type="GO" id="GO:0003824">
    <property type="term" value="F:catalytic activity"/>
    <property type="evidence" value="ECO:0007669"/>
    <property type="project" value="InterPro"/>
</dbReference>
<dbReference type="InterPro" id="IPR005135">
    <property type="entry name" value="Endo/exonuclease/phosphatase"/>
</dbReference>
<dbReference type="eggNOG" id="ENOG502SR1K">
    <property type="taxonomic scope" value="Eukaryota"/>
</dbReference>
<name>E9H4A3_DAPPU</name>
<evidence type="ECO:0000259" key="1">
    <source>
        <dbReference type="Pfam" id="PF03372"/>
    </source>
</evidence>
<dbReference type="Pfam" id="PF03372">
    <property type="entry name" value="Exo_endo_phos"/>
    <property type="match status" value="1"/>
</dbReference>
<dbReference type="SUPFAM" id="SSF56219">
    <property type="entry name" value="DNase I-like"/>
    <property type="match status" value="1"/>
</dbReference>
<evidence type="ECO:0000313" key="2">
    <source>
        <dbReference type="EMBL" id="EFX73433.1"/>
    </source>
</evidence>
<dbReference type="PANTHER" id="PTHR46670">
    <property type="entry name" value="ENDO/EXONUCLEASE/PHOSPHATASE DOMAIN-CONTAINING PROTEIN"/>
    <property type="match status" value="1"/>
</dbReference>
<sequence length="536" mass="60011">MGLGVVYNSRVKRPGKRGVRAGKSARRARAAKKFVPFALVNARSLLKRVDVITHHLITYDLDLLAVTETWLNERHGDHDLLKICPTGFSAVHSARLGGRRGGGVALIYRESYRTHVVSFGYTATSFEYLMVLLQCNSPCIHLVIVYRPPSQSTKCSDGQFLSDFSGFLQLLVVSSGKLLIVGDFNIHVDVAGNSTACKFLTLLDSFGLSQHIRGITHLDGHTLDLVISRISDNVVCECMVSALIEDHFVIHALIRAHRPVRPQKRITYRELDRIDADCFMSDLLSLSLLTDPSDDLNILLEQYNADLSLLLDKHAPEHVLAIRRRCRASERRWRNRKKKGLALEIDREIVRNLLKEKRHLLKKEKSSFLNKKIAEAEGKKSLFNIVDSFLLKKPVLKLPRHDSLPDLFSRFSDHFLKKVTDIRASLDDVASFSSATATADADVSSDVPSFSSFERVSINKACRSALFHLRSIARIRKFLSRSAAVQLVSAFVLSHIDYGNSLLAGLPSSRLEPIKEPIKSCMLLLESSPEPDVAMP</sequence>
<dbReference type="AlphaFoldDB" id="E9H4A3"/>
<keyword evidence="3" id="KW-1185">Reference proteome</keyword>
<dbReference type="EMBL" id="GL732591">
    <property type="protein sequence ID" value="EFX73433.1"/>
    <property type="molecule type" value="Genomic_DNA"/>
</dbReference>
<dbReference type="InParanoid" id="E9H4A3"/>
<dbReference type="STRING" id="6669.E9H4A3"/>
<feature type="domain" description="Endonuclease/exonuclease/phosphatase" evidence="1">
    <location>
        <begin position="45"/>
        <end position="226"/>
    </location>
</feature>
<proteinExistence type="predicted"/>